<dbReference type="InterPro" id="IPR050982">
    <property type="entry name" value="Auxin_biosynth/cation_transpt"/>
</dbReference>
<sequence length="371" mass="41342">MKTKSLVTIIGAGAAGIGTATALKRLGIEDIQVIDKGEIGQSFLDWNTETRFITPSFNTNGFGFPDYNAITTDTSPGNFIDKEHLSGVDYADYLQQVAHFFQIPVITNETILKIHKKEDGYLLSSEQNDYETNYLIVALGDVAYPDVDKVIGSKHGIFYTNLGDYTHLKDSSVYSIIGGNESGFDAAIQLARRGKRSIIYTHTAGIDSESSDPSQSLSLYTKGRYRKYADLITIHSGVKIKEITPFEQSYYLTTDDGTVFMSETPPILATGFSNVKSPLIKDFFDVKGNRAVLNEWDESTLSPNLFMVGSQVEHEGVILCFIYKYRQRFAFIANEIASREGISIDEAELQLYKDYQMFLNDLSCCETDCAC</sequence>
<evidence type="ECO:0000313" key="3">
    <source>
        <dbReference type="Proteomes" id="UP000195611"/>
    </source>
</evidence>
<evidence type="ECO:0000256" key="1">
    <source>
        <dbReference type="ARBA" id="ARBA00023002"/>
    </source>
</evidence>
<evidence type="ECO:0000313" key="2">
    <source>
        <dbReference type="EMBL" id="SJN38084.1"/>
    </source>
</evidence>
<organism evidence="2 3">
    <name type="scientific">Marinilactibacillus psychrotolerans 42ea</name>
    <dbReference type="NCBI Taxonomy" id="1255609"/>
    <lineage>
        <taxon>Bacteria</taxon>
        <taxon>Bacillati</taxon>
        <taxon>Bacillota</taxon>
        <taxon>Bacilli</taxon>
        <taxon>Lactobacillales</taxon>
        <taxon>Carnobacteriaceae</taxon>
        <taxon>Marinilactibacillus</taxon>
    </lineage>
</organism>
<dbReference type="Pfam" id="PF13738">
    <property type="entry name" value="Pyr_redox_3"/>
    <property type="match status" value="1"/>
</dbReference>
<dbReference type="GO" id="GO:0050660">
    <property type="term" value="F:flavin adenine dinucleotide binding"/>
    <property type="evidence" value="ECO:0007669"/>
    <property type="project" value="TreeGrafter"/>
</dbReference>
<dbReference type="SUPFAM" id="SSF51905">
    <property type="entry name" value="FAD/NAD(P)-binding domain"/>
    <property type="match status" value="1"/>
</dbReference>
<gene>
    <name evidence="2" type="ORF">FM115_07730</name>
</gene>
<dbReference type="PANTHER" id="PTHR43539:SF89">
    <property type="entry name" value="NAD(P)-BINDING DOMAIN-CONTAINING PROTEIN"/>
    <property type="match status" value="1"/>
</dbReference>
<dbReference type="Proteomes" id="UP000195611">
    <property type="component" value="Unassembled WGS sequence"/>
</dbReference>
<proteinExistence type="predicted"/>
<protein>
    <submittedName>
        <fullName evidence="2">Probable monooxygenase</fullName>
    </submittedName>
</protein>
<dbReference type="EMBL" id="FUKW01000101">
    <property type="protein sequence ID" value="SJN38084.1"/>
    <property type="molecule type" value="Genomic_DNA"/>
</dbReference>
<dbReference type="Gene3D" id="3.50.50.60">
    <property type="entry name" value="FAD/NAD(P)-binding domain"/>
    <property type="match status" value="2"/>
</dbReference>
<accession>A0A1R4K1P4</accession>
<dbReference type="InterPro" id="IPR036188">
    <property type="entry name" value="FAD/NAD-bd_sf"/>
</dbReference>
<dbReference type="GO" id="GO:0004497">
    <property type="term" value="F:monooxygenase activity"/>
    <property type="evidence" value="ECO:0007669"/>
    <property type="project" value="UniProtKB-KW"/>
</dbReference>
<dbReference type="PANTHER" id="PTHR43539">
    <property type="entry name" value="FLAVIN-BINDING MONOOXYGENASE-LIKE PROTEIN (AFU_ORTHOLOGUE AFUA_4G09220)"/>
    <property type="match status" value="1"/>
</dbReference>
<reference evidence="2 3" key="1">
    <citation type="submission" date="2017-02" db="EMBL/GenBank/DDBJ databases">
        <authorList>
            <person name="Peterson S.W."/>
        </authorList>
    </citation>
    <scope>NUCLEOTIDE SEQUENCE [LARGE SCALE GENOMIC DNA]</scope>
    <source>
        <strain evidence="2 3">42ea</strain>
    </source>
</reference>
<keyword evidence="2" id="KW-0503">Monooxygenase</keyword>
<dbReference type="AlphaFoldDB" id="A0A1R4K1P4"/>
<keyword evidence="1" id="KW-0560">Oxidoreductase</keyword>
<dbReference type="RefSeq" id="WP_087058982.1">
    <property type="nucleotide sequence ID" value="NZ_FUKW01000101.1"/>
</dbReference>
<name>A0A1R4K1P4_9LACT</name>